<feature type="region of interest" description="Disordered" evidence="1">
    <location>
        <begin position="1"/>
        <end position="87"/>
    </location>
</feature>
<keyword evidence="3" id="KW-1185">Reference proteome</keyword>
<dbReference type="EMBL" id="OOIP01000003">
    <property type="protein sequence ID" value="SPO36043.1"/>
    <property type="molecule type" value="Genomic_DNA"/>
</dbReference>
<dbReference type="Proteomes" id="UP000323386">
    <property type="component" value="Unassembled WGS sequence"/>
</dbReference>
<accession>A0A5C3EUV0</accession>
<evidence type="ECO:0000313" key="2">
    <source>
        <dbReference type="EMBL" id="SPO36043.1"/>
    </source>
</evidence>
<organism evidence="2 3">
    <name type="scientific">Pseudozyma flocculosa</name>
    <dbReference type="NCBI Taxonomy" id="84751"/>
    <lineage>
        <taxon>Eukaryota</taxon>
        <taxon>Fungi</taxon>
        <taxon>Dikarya</taxon>
        <taxon>Basidiomycota</taxon>
        <taxon>Ustilaginomycotina</taxon>
        <taxon>Ustilaginomycetes</taxon>
        <taxon>Ustilaginales</taxon>
        <taxon>Ustilaginaceae</taxon>
        <taxon>Pseudozyma</taxon>
    </lineage>
</organism>
<evidence type="ECO:0000256" key="1">
    <source>
        <dbReference type="SAM" id="MobiDB-lite"/>
    </source>
</evidence>
<feature type="compositionally biased region" description="Low complexity" evidence="1">
    <location>
        <begin position="30"/>
        <end position="50"/>
    </location>
</feature>
<proteinExistence type="predicted"/>
<gene>
    <name evidence="2" type="ORF">PSFLO_01514</name>
</gene>
<reference evidence="2 3" key="1">
    <citation type="submission" date="2018-03" db="EMBL/GenBank/DDBJ databases">
        <authorList>
            <person name="Guldener U."/>
        </authorList>
    </citation>
    <scope>NUCLEOTIDE SEQUENCE [LARGE SCALE GENOMIC DNA]</scope>
    <source>
        <strain evidence="2 3">DAOM196992</strain>
    </source>
</reference>
<evidence type="ECO:0000313" key="3">
    <source>
        <dbReference type="Proteomes" id="UP000323386"/>
    </source>
</evidence>
<name>A0A5C3EUV0_9BASI</name>
<protein>
    <submittedName>
        <fullName evidence="2">Uncharacterized protein</fullName>
    </submittedName>
</protein>
<sequence>MPGDLEPWHRKAKQAKRPTDHPRNSLAQGPTPLRSPAAPSSTAATTATATNHHPGLVSSSSARHRLVDALDQTGPPINLSRNDHVRP</sequence>
<dbReference type="AlphaFoldDB" id="A0A5C3EUV0"/>